<dbReference type="SMART" id="SM00546">
    <property type="entry name" value="CUE"/>
    <property type="match status" value="1"/>
</dbReference>
<dbReference type="Gene3D" id="1.10.8.10">
    <property type="entry name" value="DNA helicase RuvA subunit, C-terminal domain"/>
    <property type="match status" value="1"/>
</dbReference>
<gene>
    <name evidence="3" type="ORF">BASA50_005125</name>
</gene>
<name>A0ABQ8FDI5_9FUNG</name>
<reference evidence="3 4" key="1">
    <citation type="submission" date="2021-02" db="EMBL/GenBank/DDBJ databases">
        <title>Variation within the Batrachochytrium salamandrivorans European outbreak.</title>
        <authorList>
            <person name="Kelly M."/>
            <person name="Pasmans F."/>
            <person name="Shea T.P."/>
            <person name="Munoz J.F."/>
            <person name="Carranza S."/>
            <person name="Cuomo C.A."/>
            <person name="Martel A."/>
        </authorList>
    </citation>
    <scope>NUCLEOTIDE SEQUENCE [LARGE SCALE GENOMIC DNA]</scope>
    <source>
        <strain evidence="3 4">AMFP18/2</strain>
    </source>
</reference>
<dbReference type="InterPro" id="IPR003892">
    <property type="entry name" value="CUE"/>
</dbReference>
<keyword evidence="4" id="KW-1185">Reference proteome</keyword>
<sequence>MEDLRSMFVGIDTEVIEAVFAANHNNVERTANALLEMSEQNPVGDAPMDNVSSVPVALSSTLQSVQSNALSGTTPQLQQPLCSISTSRAFKSDEQIAHELAQQMSDEEYSRQLQEEDHRAYAAQRHLQQDIQAAEESAPIGEMIIKTTHQIKETATKTFKSIFDKFHASFNPSNDSLNSSPYTSLPKHDDEFENFLEMGDDNEPLERAPARAHCMAETDLPNADVTPIISSHSAPK</sequence>
<protein>
    <recommendedName>
        <fullName evidence="2">CUE domain-containing protein</fullName>
    </recommendedName>
</protein>
<dbReference type="PROSITE" id="PS51140">
    <property type="entry name" value="CUE"/>
    <property type="match status" value="1"/>
</dbReference>
<feature type="region of interest" description="Disordered" evidence="1">
    <location>
        <begin position="198"/>
        <end position="236"/>
    </location>
</feature>
<accession>A0ABQ8FDI5</accession>
<dbReference type="InterPro" id="IPR040192">
    <property type="entry name" value="CUEDC1"/>
</dbReference>
<dbReference type="Proteomes" id="UP001648503">
    <property type="component" value="Unassembled WGS sequence"/>
</dbReference>
<feature type="domain" description="CUE" evidence="2">
    <location>
        <begin position="1"/>
        <end position="39"/>
    </location>
</feature>
<dbReference type="SUPFAM" id="SSF46934">
    <property type="entry name" value="UBA-like"/>
    <property type="match status" value="1"/>
</dbReference>
<evidence type="ECO:0000313" key="4">
    <source>
        <dbReference type="Proteomes" id="UP001648503"/>
    </source>
</evidence>
<dbReference type="Pfam" id="PF02845">
    <property type="entry name" value="CUE"/>
    <property type="match status" value="1"/>
</dbReference>
<evidence type="ECO:0000259" key="2">
    <source>
        <dbReference type="PROSITE" id="PS51140"/>
    </source>
</evidence>
<dbReference type="InterPro" id="IPR009060">
    <property type="entry name" value="UBA-like_sf"/>
</dbReference>
<evidence type="ECO:0000313" key="3">
    <source>
        <dbReference type="EMBL" id="KAH6596419.1"/>
    </source>
</evidence>
<organism evidence="3 4">
    <name type="scientific">Batrachochytrium salamandrivorans</name>
    <dbReference type="NCBI Taxonomy" id="1357716"/>
    <lineage>
        <taxon>Eukaryota</taxon>
        <taxon>Fungi</taxon>
        <taxon>Fungi incertae sedis</taxon>
        <taxon>Chytridiomycota</taxon>
        <taxon>Chytridiomycota incertae sedis</taxon>
        <taxon>Chytridiomycetes</taxon>
        <taxon>Rhizophydiales</taxon>
        <taxon>Rhizophydiales incertae sedis</taxon>
        <taxon>Batrachochytrium</taxon>
    </lineage>
</organism>
<dbReference type="PANTHER" id="PTHR13467:SF3">
    <property type="entry name" value="CUE DOMAIN-CONTAINING PROTEIN 1"/>
    <property type="match status" value="1"/>
</dbReference>
<dbReference type="PANTHER" id="PTHR13467">
    <property type="entry name" value="CUE DOMAIN CONTAINING PROTEIN 1"/>
    <property type="match status" value="1"/>
</dbReference>
<dbReference type="EMBL" id="JAFCIX010000227">
    <property type="protein sequence ID" value="KAH6596419.1"/>
    <property type="molecule type" value="Genomic_DNA"/>
</dbReference>
<proteinExistence type="predicted"/>
<evidence type="ECO:0000256" key="1">
    <source>
        <dbReference type="SAM" id="MobiDB-lite"/>
    </source>
</evidence>
<comment type="caution">
    <text evidence="3">The sequence shown here is derived from an EMBL/GenBank/DDBJ whole genome shotgun (WGS) entry which is preliminary data.</text>
</comment>